<dbReference type="Gene3D" id="3.40.5.10">
    <property type="entry name" value="Ribosomal protein L9, N-terminal domain"/>
    <property type="match status" value="1"/>
</dbReference>
<dbReference type="InterPro" id="IPR020070">
    <property type="entry name" value="Ribosomal_bL9_N"/>
</dbReference>
<accession>A0A1T5D1A6</accession>
<dbReference type="EMBL" id="FUYN01000006">
    <property type="protein sequence ID" value="SKB65449.1"/>
    <property type="molecule type" value="Genomic_DNA"/>
</dbReference>
<sequence>MKVIFLKDVKGTAKKGEMKEVSDGYARNFLIPKGVAKEATASSINDLNQQKTAESLKKQKEEQDAKDLAEKLKAITVTMFSKAGDGGKLFGSITSKDIAERLNKEHKIDIDKRKILLDDHIKMLGSHTVPVKLHQNVTAEFRVEVKQKD</sequence>
<dbReference type="InterPro" id="IPR000244">
    <property type="entry name" value="Ribosomal_bL9"/>
</dbReference>
<evidence type="ECO:0000256" key="7">
    <source>
        <dbReference type="ARBA" id="ARBA00035292"/>
    </source>
</evidence>
<dbReference type="InterPro" id="IPR036935">
    <property type="entry name" value="Ribosomal_bL9_N_sf"/>
</dbReference>
<keyword evidence="6 8" id="KW-0687">Ribonucleoprotein</keyword>
<comment type="function">
    <text evidence="1 8">Binds to the 23S rRNA.</text>
</comment>
<dbReference type="GO" id="GO:0006412">
    <property type="term" value="P:translation"/>
    <property type="evidence" value="ECO:0007669"/>
    <property type="project" value="UniProtKB-UniRule"/>
</dbReference>
<dbReference type="GO" id="GO:0003735">
    <property type="term" value="F:structural constituent of ribosome"/>
    <property type="evidence" value="ECO:0007669"/>
    <property type="project" value="InterPro"/>
</dbReference>
<dbReference type="OrthoDB" id="9788336at2"/>
<dbReference type="PANTHER" id="PTHR21368">
    <property type="entry name" value="50S RIBOSOMAL PROTEIN L9"/>
    <property type="match status" value="1"/>
</dbReference>
<dbReference type="GO" id="GO:0019843">
    <property type="term" value="F:rRNA binding"/>
    <property type="evidence" value="ECO:0007669"/>
    <property type="project" value="UniProtKB-UniRule"/>
</dbReference>
<dbReference type="InterPro" id="IPR009027">
    <property type="entry name" value="Ribosomal_bL9/RNase_H1_N"/>
</dbReference>
<dbReference type="AlphaFoldDB" id="A0A1T5D1A6"/>
<dbReference type="InterPro" id="IPR036791">
    <property type="entry name" value="Ribosomal_bL9_C_sf"/>
</dbReference>
<dbReference type="SUPFAM" id="SSF55653">
    <property type="entry name" value="Ribosomal protein L9 C-domain"/>
    <property type="match status" value="1"/>
</dbReference>
<keyword evidence="4 8" id="KW-0694">RNA-binding</keyword>
<dbReference type="InterPro" id="IPR020069">
    <property type="entry name" value="Ribosomal_bL9_C"/>
</dbReference>
<dbReference type="Proteomes" id="UP000243406">
    <property type="component" value="Unassembled WGS sequence"/>
</dbReference>
<keyword evidence="9" id="KW-0175">Coiled coil</keyword>
<evidence type="ECO:0000313" key="12">
    <source>
        <dbReference type="EMBL" id="SKB65449.1"/>
    </source>
</evidence>
<dbReference type="InterPro" id="IPR020594">
    <property type="entry name" value="Ribosomal_bL9_bac/chp"/>
</dbReference>
<dbReference type="GO" id="GO:1990904">
    <property type="term" value="C:ribonucleoprotein complex"/>
    <property type="evidence" value="ECO:0007669"/>
    <property type="project" value="UniProtKB-KW"/>
</dbReference>
<evidence type="ECO:0000256" key="2">
    <source>
        <dbReference type="ARBA" id="ARBA00010605"/>
    </source>
</evidence>
<evidence type="ECO:0000256" key="4">
    <source>
        <dbReference type="ARBA" id="ARBA00022884"/>
    </source>
</evidence>
<feature type="domain" description="Ribosomal protein L9" evidence="10">
    <location>
        <begin position="1"/>
        <end position="46"/>
    </location>
</feature>
<feature type="coiled-coil region" evidence="9">
    <location>
        <begin position="44"/>
        <end position="78"/>
    </location>
</feature>
<evidence type="ECO:0000259" key="11">
    <source>
        <dbReference type="Pfam" id="PF03948"/>
    </source>
</evidence>
<proteinExistence type="inferred from homology"/>
<dbReference type="RefSeq" id="WP_079590303.1">
    <property type="nucleotide sequence ID" value="NZ_FUYN01000006.1"/>
</dbReference>
<evidence type="ECO:0000256" key="9">
    <source>
        <dbReference type="SAM" id="Coils"/>
    </source>
</evidence>
<name>A0A1T5D1A6_9FIRM</name>
<dbReference type="FunFam" id="3.10.430.100:FF:000002">
    <property type="entry name" value="50S ribosomal protein L9"/>
    <property type="match status" value="1"/>
</dbReference>
<evidence type="ECO:0000259" key="10">
    <source>
        <dbReference type="Pfam" id="PF01281"/>
    </source>
</evidence>
<evidence type="ECO:0000313" key="13">
    <source>
        <dbReference type="Proteomes" id="UP000243406"/>
    </source>
</evidence>
<evidence type="ECO:0000256" key="1">
    <source>
        <dbReference type="ARBA" id="ARBA00003058"/>
    </source>
</evidence>
<evidence type="ECO:0000256" key="8">
    <source>
        <dbReference type="HAMAP-Rule" id="MF_00503"/>
    </source>
</evidence>
<evidence type="ECO:0000256" key="6">
    <source>
        <dbReference type="ARBA" id="ARBA00023274"/>
    </source>
</evidence>
<evidence type="ECO:0000256" key="5">
    <source>
        <dbReference type="ARBA" id="ARBA00022980"/>
    </source>
</evidence>
<keyword evidence="3 8" id="KW-0699">rRNA-binding</keyword>
<organism evidence="12 13">
    <name type="scientific">Acetoanaerobium noterae</name>
    <dbReference type="NCBI Taxonomy" id="745369"/>
    <lineage>
        <taxon>Bacteria</taxon>
        <taxon>Bacillati</taxon>
        <taxon>Bacillota</taxon>
        <taxon>Clostridia</taxon>
        <taxon>Peptostreptococcales</taxon>
        <taxon>Filifactoraceae</taxon>
        <taxon>Acetoanaerobium</taxon>
    </lineage>
</organism>
<keyword evidence="13" id="KW-1185">Reference proteome</keyword>
<evidence type="ECO:0000256" key="3">
    <source>
        <dbReference type="ARBA" id="ARBA00022730"/>
    </source>
</evidence>
<dbReference type="Pfam" id="PF01281">
    <property type="entry name" value="Ribosomal_L9_N"/>
    <property type="match status" value="1"/>
</dbReference>
<feature type="domain" description="Large ribosomal subunit protein bL9 C-terminal" evidence="11">
    <location>
        <begin position="63"/>
        <end position="146"/>
    </location>
</feature>
<dbReference type="GO" id="GO:0005840">
    <property type="term" value="C:ribosome"/>
    <property type="evidence" value="ECO:0007669"/>
    <property type="project" value="UniProtKB-KW"/>
</dbReference>
<keyword evidence="5 8" id="KW-0689">Ribosomal protein</keyword>
<dbReference type="FunFam" id="3.40.5.10:FF:000002">
    <property type="entry name" value="50S ribosomal protein L9"/>
    <property type="match status" value="1"/>
</dbReference>
<comment type="similarity">
    <text evidence="2 8">Belongs to the bacterial ribosomal protein bL9 family.</text>
</comment>
<dbReference type="HAMAP" id="MF_00503">
    <property type="entry name" value="Ribosomal_bL9"/>
    <property type="match status" value="1"/>
</dbReference>
<reference evidence="13" key="1">
    <citation type="submission" date="2017-02" db="EMBL/GenBank/DDBJ databases">
        <authorList>
            <person name="Varghese N."/>
            <person name="Submissions S."/>
        </authorList>
    </citation>
    <scope>NUCLEOTIDE SEQUENCE [LARGE SCALE GENOMIC DNA]</scope>
    <source>
        <strain evidence="13">ATCC 35199</strain>
    </source>
</reference>
<dbReference type="NCBIfam" id="TIGR00158">
    <property type="entry name" value="L9"/>
    <property type="match status" value="1"/>
</dbReference>
<dbReference type="Gene3D" id="3.10.430.100">
    <property type="entry name" value="Ribosomal protein L9, C-terminal domain"/>
    <property type="match status" value="1"/>
</dbReference>
<dbReference type="Pfam" id="PF03948">
    <property type="entry name" value="Ribosomal_L9_C"/>
    <property type="match status" value="1"/>
</dbReference>
<gene>
    <name evidence="8" type="primary">rplI</name>
    <name evidence="12" type="ORF">SAMN02745120_2538</name>
</gene>
<dbReference type="SUPFAM" id="SSF55658">
    <property type="entry name" value="L9 N-domain-like"/>
    <property type="match status" value="1"/>
</dbReference>
<protein>
    <recommendedName>
        <fullName evidence="7 8">Large ribosomal subunit protein bL9</fullName>
    </recommendedName>
</protein>